<comment type="subcellular location">
    <subcellularLocation>
        <location evidence="1">Cell membrane</location>
        <topology evidence="1">Single-pass membrane protein</topology>
    </subcellularLocation>
</comment>
<evidence type="ECO:0000313" key="24">
    <source>
        <dbReference type="Proteomes" id="UP000824469"/>
    </source>
</evidence>
<evidence type="ECO:0000256" key="2">
    <source>
        <dbReference type="ARBA" id="ARBA00012513"/>
    </source>
</evidence>
<dbReference type="AlphaFoldDB" id="A0AA38GR42"/>
<dbReference type="OMA" id="SPSHECR"/>
<evidence type="ECO:0000256" key="12">
    <source>
        <dbReference type="ARBA" id="ARBA00022777"/>
    </source>
</evidence>
<keyword evidence="15" id="KW-0472">Membrane</keyword>
<dbReference type="CDD" id="cd14066">
    <property type="entry name" value="STKc_IRAK"/>
    <property type="match status" value="1"/>
</dbReference>
<comment type="similarity">
    <text evidence="21">Belongs to the protein kinase superfamily.</text>
</comment>
<keyword evidence="9" id="KW-0732">Signal</keyword>
<evidence type="ECO:0000256" key="3">
    <source>
        <dbReference type="ARBA" id="ARBA00022475"/>
    </source>
</evidence>
<dbReference type="PANTHER" id="PTHR48055">
    <property type="entry name" value="LEUCINE-RICH REPEAT RECEPTOR PROTEIN KINASE EMS1"/>
    <property type="match status" value="1"/>
</dbReference>
<name>A0AA38GR42_TAXCH</name>
<evidence type="ECO:0000256" key="10">
    <source>
        <dbReference type="ARBA" id="ARBA00022737"/>
    </source>
</evidence>
<evidence type="ECO:0000256" key="11">
    <source>
        <dbReference type="ARBA" id="ARBA00022741"/>
    </source>
</evidence>
<dbReference type="Proteomes" id="UP000824469">
    <property type="component" value="Unassembled WGS sequence"/>
</dbReference>
<dbReference type="Pfam" id="PF07714">
    <property type="entry name" value="PK_Tyr_Ser-Thr"/>
    <property type="match status" value="1"/>
</dbReference>
<evidence type="ECO:0000256" key="20">
    <source>
        <dbReference type="PROSITE-ProRule" id="PRU10141"/>
    </source>
</evidence>
<keyword evidence="14" id="KW-1133">Transmembrane helix</keyword>
<evidence type="ECO:0000256" key="6">
    <source>
        <dbReference type="ARBA" id="ARBA00022614"/>
    </source>
</evidence>
<gene>
    <name evidence="23" type="ORF">KI387_007011</name>
</gene>
<dbReference type="FunFam" id="1.10.510.10:FF:000358">
    <property type="entry name" value="Putative leucine-rich repeat receptor-like serine/threonine-protein kinase"/>
    <property type="match status" value="1"/>
</dbReference>
<evidence type="ECO:0000256" key="7">
    <source>
        <dbReference type="ARBA" id="ARBA00022679"/>
    </source>
</evidence>
<keyword evidence="6" id="KW-0433">Leucine-rich repeat</keyword>
<keyword evidence="17" id="KW-0325">Glycoprotein</keyword>
<dbReference type="GO" id="GO:0004674">
    <property type="term" value="F:protein serine/threonine kinase activity"/>
    <property type="evidence" value="ECO:0007669"/>
    <property type="project" value="UniProtKB-KW"/>
</dbReference>
<dbReference type="EMBL" id="JAHRHJ020000002">
    <property type="protein sequence ID" value="KAH9326833.1"/>
    <property type="molecule type" value="Genomic_DNA"/>
</dbReference>
<dbReference type="InterPro" id="IPR001245">
    <property type="entry name" value="Ser-Thr/Tyr_kinase_cat_dom"/>
</dbReference>
<dbReference type="InterPro" id="IPR011009">
    <property type="entry name" value="Kinase-like_dom_sf"/>
</dbReference>
<feature type="domain" description="Protein kinase" evidence="22">
    <location>
        <begin position="16"/>
        <end position="310"/>
    </location>
</feature>
<keyword evidence="8" id="KW-0812">Transmembrane</keyword>
<feature type="non-terminal residue" evidence="23">
    <location>
        <position position="1"/>
    </location>
</feature>
<dbReference type="FunFam" id="3.30.200.20:FF:000661">
    <property type="entry name" value="Serine-threonine protein kinase plant-type"/>
    <property type="match status" value="1"/>
</dbReference>
<evidence type="ECO:0000256" key="4">
    <source>
        <dbReference type="ARBA" id="ARBA00022527"/>
    </source>
</evidence>
<dbReference type="PROSITE" id="PS50011">
    <property type="entry name" value="PROTEIN_KINASE_DOM"/>
    <property type="match status" value="1"/>
</dbReference>
<evidence type="ECO:0000256" key="16">
    <source>
        <dbReference type="ARBA" id="ARBA00023170"/>
    </source>
</evidence>
<dbReference type="PROSITE" id="PS00107">
    <property type="entry name" value="PROTEIN_KINASE_ATP"/>
    <property type="match status" value="1"/>
</dbReference>
<feature type="non-terminal residue" evidence="23">
    <location>
        <position position="322"/>
    </location>
</feature>
<sequence length="322" mass="36348">PTRISYQELEEATGGFTETKLLGVGSFGSVYKGILNNGMNIAVKVLNFQDENAQQSFIRECNVLKRVRHRNVIKIISACSHLDFKALVLPFMSNGSLEKWLYPQEEGEFRLNLNERLNIAMGIAHGIAYLHHYCFVKVIHCDLKPNNVLIGDDMTPYITDFGISKLMFGNSMDSLTSTNLLKGSTGYIPPEYGMGGRISTKGDVYSYGILLFQLVTRRRPIDDMFVEGVNLQNWVGMNFPNKIIEVVDNDLLRDCNDSEITMVLACLAQFIQVGLVCTRELPQQRPDMKEIVERLEKIRSNFHGTPHSFSIANKYLTFACGD</sequence>
<keyword evidence="16" id="KW-0675">Receptor</keyword>
<dbReference type="InterPro" id="IPR008271">
    <property type="entry name" value="Ser/Thr_kinase_AS"/>
</dbReference>
<dbReference type="Gene3D" id="1.10.510.10">
    <property type="entry name" value="Transferase(Phosphotransferase) domain 1"/>
    <property type="match status" value="1"/>
</dbReference>
<comment type="caution">
    <text evidence="23">The sequence shown here is derived from an EMBL/GenBank/DDBJ whole genome shotgun (WGS) entry which is preliminary data.</text>
</comment>
<keyword evidence="12" id="KW-0418">Kinase</keyword>
<dbReference type="GO" id="GO:0005886">
    <property type="term" value="C:plasma membrane"/>
    <property type="evidence" value="ECO:0007669"/>
    <property type="project" value="UniProtKB-SubCell"/>
</dbReference>
<evidence type="ECO:0000256" key="17">
    <source>
        <dbReference type="ARBA" id="ARBA00023180"/>
    </source>
</evidence>
<dbReference type="SUPFAM" id="SSF56112">
    <property type="entry name" value="Protein kinase-like (PK-like)"/>
    <property type="match status" value="1"/>
</dbReference>
<dbReference type="InterPro" id="IPR000719">
    <property type="entry name" value="Prot_kinase_dom"/>
</dbReference>
<dbReference type="InterPro" id="IPR051564">
    <property type="entry name" value="LRR_receptor-like_kinase"/>
</dbReference>
<evidence type="ECO:0000256" key="8">
    <source>
        <dbReference type="ARBA" id="ARBA00022692"/>
    </source>
</evidence>
<evidence type="ECO:0000313" key="23">
    <source>
        <dbReference type="EMBL" id="KAH9326833.1"/>
    </source>
</evidence>
<evidence type="ECO:0000256" key="13">
    <source>
        <dbReference type="ARBA" id="ARBA00022840"/>
    </source>
</evidence>
<proteinExistence type="inferred from homology"/>
<evidence type="ECO:0000256" key="19">
    <source>
        <dbReference type="ARBA" id="ARBA00048679"/>
    </source>
</evidence>
<dbReference type="PROSITE" id="PS00108">
    <property type="entry name" value="PROTEIN_KINASE_ST"/>
    <property type="match status" value="1"/>
</dbReference>
<keyword evidence="13 20" id="KW-0067">ATP-binding</keyword>
<evidence type="ECO:0000256" key="14">
    <source>
        <dbReference type="ARBA" id="ARBA00022989"/>
    </source>
</evidence>
<comment type="catalytic activity">
    <reaction evidence="19">
        <text>L-seryl-[protein] + ATP = O-phospho-L-seryl-[protein] + ADP + H(+)</text>
        <dbReference type="Rhea" id="RHEA:17989"/>
        <dbReference type="Rhea" id="RHEA-COMP:9863"/>
        <dbReference type="Rhea" id="RHEA-COMP:11604"/>
        <dbReference type="ChEBI" id="CHEBI:15378"/>
        <dbReference type="ChEBI" id="CHEBI:29999"/>
        <dbReference type="ChEBI" id="CHEBI:30616"/>
        <dbReference type="ChEBI" id="CHEBI:83421"/>
        <dbReference type="ChEBI" id="CHEBI:456216"/>
        <dbReference type="EC" id="2.7.11.1"/>
    </reaction>
</comment>
<keyword evidence="7" id="KW-0808">Transferase</keyword>
<keyword evidence="10" id="KW-0677">Repeat</keyword>
<evidence type="ECO:0000256" key="18">
    <source>
        <dbReference type="ARBA" id="ARBA00047899"/>
    </source>
</evidence>
<evidence type="ECO:0000256" key="9">
    <source>
        <dbReference type="ARBA" id="ARBA00022729"/>
    </source>
</evidence>
<keyword evidence="24" id="KW-1185">Reference proteome</keyword>
<evidence type="ECO:0000256" key="5">
    <source>
        <dbReference type="ARBA" id="ARBA00022553"/>
    </source>
</evidence>
<feature type="binding site" evidence="20">
    <location>
        <position position="44"/>
    </location>
    <ligand>
        <name>ATP</name>
        <dbReference type="ChEBI" id="CHEBI:30616"/>
    </ligand>
</feature>
<evidence type="ECO:0000256" key="1">
    <source>
        <dbReference type="ARBA" id="ARBA00004162"/>
    </source>
</evidence>
<evidence type="ECO:0000256" key="21">
    <source>
        <dbReference type="RuleBase" id="RU000304"/>
    </source>
</evidence>
<dbReference type="EC" id="2.7.11.1" evidence="2"/>
<accession>A0AA38GR42</accession>
<dbReference type="PANTHER" id="PTHR48055:SF51">
    <property type="entry name" value="PROTEIN KINASE DOMAIN-CONTAINING PROTEIN"/>
    <property type="match status" value="1"/>
</dbReference>
<keyword evidence="5" id="KW-0597">Phosphoprotein</keyword>
<reference evidence="23 24" key="1">
    <citation type="journal article" date="2021" name="Nat. Plants">
        <title>The Taxus genome provides insights into paclitaxel biosynthesis.</title>
        <authorList>
            <person name="Xiong X."/>
            <person name="Gou J."/>
            <person name="Liao Q."/>
            <person name="Li Y."/>
            <person name="Zhou Q."/>
            <person name="Bi G."/>
            <person name="Li C."/>
            <person name="Du R."/>
            <person name="Wang X."/>
            <person name="Sun T."/>
            <person name="Guo L."/>
            <person name="Liang H."/>
            <person name="Lu P."/>
            <person name="Wu Y."/>
            <person name="Zhang Z."/>
            <person name="Ro D.K."/>
            <person name="Shang Y."/>
            <person name="Huang S."/>
            <person name="Yan J."/>
        </authorList>
    </citation>
    <scope>NUCLEOTIDE SEQUENCE [LARGE SCALE GENOMIC DNA]</scope>
    <source>
        <strain evidence="23">Ta-2019</strain>
    </source>
</reference>
<protein>
    <recommendedName>
        <fullName evidence="2">non-specific serine/threonine protein kinase</fullName>
        <ecNumber evidence="2">2.7.11.1</ecNumber>
    </recommendedName>
</protein>
<dbReference type="PIRSF" id="PIRSF000654">
    <property type="entry name" value="Integrin-linked_kinase"/>
    <property type="match status" value="1"/>
</dbReference>
<dbReference type="SMART" id="SM00220">
    <property type="entry name" value="S_TKc"/>
    <property type="match status" value="1"/>
</dbReference>
<dbReference type="GO" id="GO:0005524">
    <property type="term" value="F:ATP binding"/>
    <property type="evidence" value="ECO:0007669"/>
    <property type="project" value="UniProtKB-UniRule"/>
</dbReference>
<comment type="catalytic activity">
    <reaction evidence="18">
        <text>L-threonyl-[protein] + ATP = O-phospho-L-threonyl-[protein] + ADP + H(+)</text>
        <dbReference type="Rhea" id="RHEA:46608"/>
        <dbReference type="Rhea" id="RHEA-COMP:11060"/>
        <dbReference type="Rhea" id="RHEA-COMP:11605"/>
        <dbReference type="ChEBI" id="CHEBI:15378"/>
        <dbReference type="ChEBI" id="CHEBI:30013"/>
        <dbReference type="ChEBI" id="CHEBI:30616"/>
        <dbReference type="ChEBI" id="CHEBI:61977"/>
        <dbReference type="ChEBI" id="CHEBI:456216"/>
        <dbReference type="EC" id="2.7.11.1"/>
    </reaction>
</comment>
<evidence type="ECO:0000259" key="22">
    <source>
        <dbReference type="PROSITE" id="PS50011"/>
    </source>
</evidence>
<keyword evidence="11 20" id="KW-0547">Nucleotide-binding</keyword>
<evidence type="ECO:0000256" key="15">
    <source>
        <dbReference type="ARBA" id="ARBA00023136"/>
    </source>
</evidence>
<dbReference type="InterPro" id="IPR017441">
    <property type="entry name" value="Protein_kinase_ATP_BS"/>
</dbReference>
<keyword evidence="3" id="KW-1003">Cell membrane</keyword>
<dbReference type="Gene3D" id="3.30.200.20">
    <property type="entry name" value="Phosphorylase Kinase, domain 1"/>
    <property type="match status" value="1"/>
</dbReference>
<organism evidence="23 24">
    <name type="scientific">Taxus chinensis</name>
    <name type="common">Chinese yew</name>
    <name type="synonym">Taxus wallichiana var. chinensis</name>
    <dbReference type="NCBI Taxonomy" id="29808"/>
    <lineage>
        <taxon>Eukaryota</taxon>
        <taxon>Viridiplantae</taxon>
        <taxon>Streptophyta</taxon>
        <taxon>Embryophyta</taxon>
        <taxon>Tracheophyta</taxon>
        <taxon>Spermatophyta</taxon>
        <taxon>Pinopsida</taxon>
        <taxon>Pinidae</taxon>
        <taxon>Conifers II</taxon>
        <taxon>Cupressales</taxon>
        <taxon>Taxaceae</taxon>
        <taxon>Taxus</taxon>
    </lineage>
</organism>
<keyword evidence="4 21" id="KW-0723">Serine/threonine-protein kinase</keyword>